<gene>
    <name evidence="1" type="ORF">VTL71DRAFT_10929</name>
</gene>
<proteinExistence type="predicted"/>
<dbReference type="PANTHER" id="PTHR33112">
    <property type="entry name" value="DOMAIN PROTEIN, PUTATIVE-RELATED"/>
    <property type="match status" value="1"/>
</dbReference>
<dbReference type="EMBL" id="JAZHXI010000003">
    <property type="protein sequence ID" value="KAL2073603.1"/>
    <property type="molecule type" value="Genomic_DNA"/>
</dbReference>
<evidence type="ECO:0000313" key="2">
    <source>
        <dbReference type="Proteomes" id="UP001595075"/>
    </source>
</evidence>
<name>A0ABR4CV00_9HELO</name>
<keyword evidence="2" id="KW-1185">Reference proteome</keyword>
<protein>
    <recommendedName>
        <fullName evidence="3">Tocopherol cyclase</fullName>
    </recommendedName>
</protein>
<dbReference type="PANTHER" id="PTHR33112:SF16">
    <property type="entry name" value="HETEROKARYON INCOMPATIBILITY DOMAIN-CONTAINING PROTEIN"/>
    <property type="match status" value="1"/>
</dbReference>
<reference evidence="1 2" key="1">
    <citation type="journal article" date="2024" name="Commun. Biol.">
        <title>Comparative genomic analysis of thermophilic fungi reveals convergent evolutionary adaptations and gene losses.</title>
        <authorList>
            <person name="Steindorff A.S."/>
            <person name="Aguilar-Pontes M.V."/>
            <person name="Robinson A.J."/>
            <person name="Andreopoulos B."/>
            <person name="LaButti K."/>
            <person name="Kuo A."/>
            <person name="Mondo S."/>
            <person name="Riley R."/>
            <person name="Otillar R."/>
            <person name="Haridas S."/>
            <person name="Lipzen A."/>
            <person name="Grimwood J."/>
            <person name="Schmutz J."/>
            <person name="Clum A."/>
            <person name="Reid I.D."/>
            <person name="Moisan M.C."/>
            <person name="Butler G."/>
            <person name="Nguyen T.T.M."/>
            <person name="Dewar K."/>
            <person name="Conant G."/>
            <person name="Drula E."/>
            <person name="Henrissat B."/>
            <person name="Hansel C."/>
            <person name="Singer S."/>
            <person name="Hutchinson M.I."/>
            <person name="de Vries R.P."/>
            <person name="Natvig D.O."/>
            <person name="Powell A.J."/>
            <person name="Tsang A."/>
            <person name="Grigoriev I.V."/>
        </authorList>
    </citation>
    <scope>NUCLEOTIDE SEQUENCE [LARGE SCALE GENOMIC DNA]</scope>
    <source>
        <strain evidence="1 2">CBS 494.80</strain>
    </source>
</reference>
<evidence type="ECO:0000313" key="1">
    <source>
        <dbReference type="EMBL" id="KAL2073603.1"/>
    </source>
</evidence>
<organism evidence="1 2">
    <name type="scientific">Oculimacula yallundae</name>
    <dbReference type="NCBI Taxonomy" id="86028"/>
    <lineage>
        <taxon>Eukaryota</taxon>
        <taxon>Fungi</taxon>
        <taxon>Dikarya</taxon>
        <taxon>Ascomycota</taxon>
        <taxon>Pezizomycotina</taxon>
        <taxon>Leotiomycetes</taxon>
        <taxon>Helotiales</taxon>
        <taxon>Ploettnerulaceae</taxon>
        <taxon>Oculimacula</taxon>
    </lineage>
</organism>
<accession>A0ABR4CV00</accession>
<evidence type="ECO:0008006" key="3">
    <source>
        <dbReference type="Google" id="ProtNLM"/>
    </source>
</evidence>
<sequence>MADIYANADVTIFADAASNPHKGIFDSSNEKVSDWFEGAYSRQEELVRLPVYSSRCAAVSELFASPNVGGHPLNSQSLLGRRAWAFQEEVLSRRRLRYTSHGIIWECSAVHYGCCEAEPHAIHNVERDRSSMVSRALYQIPFEPLATRWTYGSLPDAGDATINWWYLQINVYTTRRLTRSEDRFPALSGLAKEYSDRTGYEYKAGIWVNDFRRGLLWSSVGGSTDTRYSPSWSWAVVAGAEPGQHVYSYGMWCWDHIAGNEVELVGLSVEHIGGAPFGQVALPAKLMLRGLCRSIKELWCANNFYFLASRFGRRYEGPNCLKVCYEREHGKISLWMDDQDDTLEDFWARKDPFILQIARFDYFDCNYYSGKQARVQKEASFGLVLERVPGADDWYRRIGIAEMPDDGSEELGWEMKTLTII</sequence>
<comment type="caution">
    <text evidence="1">The sequence shown here is derived from an EMBL/GenBank/DDBJ whole genome shotgun (WGS) entry which is preliminary data.</text>
</comment>
<dbReference type="Proteomes" id="UP001595075">
    <property type="component" value="Unassembled WGS sequence"/>
</dbReference>